<dbReference type="InterPro" id="IPR036291">
    <property type="entry name" value="NAD(P)-bd_dom_sf"/>
</dbReference>
<keyword evidence="7" id="KW-1185">Reference proteome</keyword>
<evidence type="ECO:0000259" key="5">
    <source>
        <dbReference type="Pfam" id="PF05368"/>
    </source>
</evidence>
<dbReference type="PANTHER" id="PTHR47128:SF2">
    <property type="entry name" value="PROTEIN HIGH CHLOROPHYLL FLUORESCENCE PHENOTYPE 244, CHLOROPLASTIC"/>
    <property type="match status" value="1"/>
</dbReference>
<accession>A0A383W7L5</accession>
<dbReference type="GO" id="GO:0009523">
    <property type="term" value="C:photosystem II"/>
    <property type="evidence" value="ECO:0007669"/>
    <property type="project" value="UniProtKB-KW"/>
</dbReference>
<dbReference type="CDD" id="cd05243">
    <property type="entry name" value="SDR_a5"/>
    <property type="match status" value="1"/>
</dbReference>
<sequence length="352" mass="38383">MPGVGSRGPQLAPASRARRCRLHCTANAGGGTPVAKNSILVVGGTGTLGRQVVRKALDEGYEVRCIVKPRMNPADFLRDWGATTVQADLTDPTSLPATLVGISAIIDCATARPEESTQKVDWEGKVALIQCAQAMGIKRYMFMSIFNCDKHPEVPLMNIKAATEQYLAATALDYTVLRLCGFHQAVIGNYAVPILEDRKVWGTNDDSRTAYMDTQDIARLTLAALRNDACNRRTLTLAGPAAYTTKEVIEKCENLSDSRAQVSTVPTWLLKGTRGLLRGADWAKDAADRLAFAEVLAGNEAWTAPMEETYALLGVDPASITSLDDYLQEYFTRIMKKLKQVGATADRTNFYV</sequence>
<protein>
    <recommendedName>
        <fullName evidence="5">NmrA-like domain-containing protein</fullName>
    </recommendedName>
</protein>
<gene>
    <name evidence="6" type="ORF">BQ4739_LOCUS13268</name>
</gene>
<evidence type="ECO:0000256" key="2">
    <source>
        <dbReference type="ARBA" id="ARBA00022531"/>
    </source>
</evidence>
<reference evidence="6 7" key="1">
    <citation type="submission" date="2016-10" db="EMBL/GenBank/DDBJ databases">
        <authorList>
            <person name="Cai Z."/>
        </authorList>
    </citation>
    <scope>NUCLEOTIDE SEQUENCE [LARGE SCALE GENOMIC DNA]</scope>
</reference>
<dbReference type="SUPFAM" id="SSF51735">
    <property type="entry name" value="NAD(P)-binding Rossmann-fold domains"/>
    <property type="match status" value="1"/>
</dbReference>
<dbReference type="Pfam" id="PF05368">
    <property type="entry name" value="NmrA"/>
    <property type="match status" value="1"/>
</dbReference>
<dbReference type="GO" id="GO:0009536">
    <property type="term" value="C:plastid"/>
    <property type="evidence" value="ECO:0007669"/>
    <property type="project" value="UniProtKB-SubCell"/>
</dbReference>
<keyword evidence="3" id="KW-0934">Plastid</keyword>
<evidence type="ECO:0000313" key="7">
    <source>
        <dbReference type="Proteomes" id="UP000256970"/>
    </source>
</evidence>
<evidence type="ECO:0000256" key="1">
    <source>
        <dbReference type="ARBA" id="ARBA00004474"/>
    </source>
</evidence>
<dbReference type="PANTHER" id="PTHR47128">
    <property type="match status" value="1"/>
</dbReference>
<dbReference type="Proteomes" id="UP000256970">
    <property type="component" value="Unassembled WGS sequence"/>
</dbReference>
<dbReference type="InterPro" id="IPR044256">
    <property type="entry name" value="HCF244-like"/>
</dbReference>
<name>A0A383W7L5_TETOB</name>
<feature type="domain" description="NmrA-like" evidence="5">
    <location>
        <begin position="36"/>
        <end position="270"/>
    </location>
</feature>
<dbReference type="GO" id="GO:0015979">
    <property type="term" value="P:photosynthesis"/>
    <property type="evidence" value="ECO:0007669"/>
    <property type="project" value="UniProtKB-KW"/>
</dbReference>
<dbReference type="InterPro" id="IPR008030">
    <property type="entry name" value="NmrA-like"/>
</dbReference>
<keyword evidence="4" id="KW-0604">Photosystem II</keyword>
<keyword evidence="2" id="KW-0602">Photosynthesis</keyword>
<evidence type="ECO:0000256" key="4">
    <source>
        <dbReference type="ARBA" id="ARBA00023276"/>
    </source>
</evidence>
<dbReference type="STRING" id="3088.A0A383W7L5"/>
<proteinExistence type="predicted"/>
<evidence type="ECO:0000256" key="3">
    <source>
        <dbReference type="ARBA" id="ARBA00022640"/>
    </source>
</evidence>
<dbReference type="Gene3D" id="3.40.50.720">
    <property type="entry name" value="NAD(P)-binding Rossmann-like Domain"/>
    <property type="match status" value="1"/>
</dbReference>
<evidence type="ECO:0000313" key="6">
    <source>
        <dbReference type="EMBL" id="SZX73152.1"/>
    </source>
</evidence>
<dbReference type="EMBL" id="FNXT01001184">
    <property type="protein sequence ID" value="SZX73152.1"/>
    <property type="molecule type" value="Genomic_DNA"/>
</dbReference>
<organism evidence="6 7">
    <name type="scientific">Tetradesmus obliquus</name>
    <name type="common">Green alga</name>
    <name type="synonym">Acutodesmus obliquus</name>
    <dbReference type="NCBI Taxonomy" id="3088"/>
    <lineage>
        <taxon>Eukaryota</taxon>
        <taxon>Viridiplantae</taxon>
        <taxon>Chlorophyta</taxon>
        <taxon>core chlorophytes</taxon>
        <taxon>Chlorophyceae</taxon>
        <taxon>CS clade</taxon>
        <taxon>Sphaeropleales</taxon>
        <taxon>Scenedesmaceae</taxon>
        <taxon>Tetradesmus</taxon>
    </lineage>
</organism>
<dbReference type="AlphaFoldDB" id="A0A383W7L5"/>
<comment type="subcellular location">
    <subcellularLocation>
        <location evidence="1">Plastid</location>
    </subcellularLocation>
</comment>